<organism evidence="1">
    <name type="scientific">Anguilla anguilla</name>
    <name type="common">European freshwater eel</name>
    <name type="synonym">Muraena anguilla</name>
    <dbReference type="NCBI Taxonomy" id="7936"/>
    <lineage>
        <taxon>Eukaryota</taxon>
        <taxon>Metazoa</taxon>
        <taxon>Chordata</taxon>
        <taxon>Craniata</taxon>
        <taxon>Vertebrata</taxon>
        <taxon>Euteleostomi</taxon>
        <taxon>Actinopterygii</taxon>
        <taxon>Neopterygii</taxon>
        <taxon>Teleostei</taxon>
        <taxon>Anguilliformes</taxon>
        <taxon>Anguillidae</taxon>
        <taxon>Anguilla</taxon>
    </lineage>
</organism>
<protein>
    <submittedName>
        <fullName evidence="1">Uncharacterized protein</fullName>
    </submittedName>
</protein>
<evidence type="ECO:0000313" key="1">
    <source>
        <dbReference type="EMBL" id="JAH06362.1"/>
    </source>
</evidence>
<name>A0A0E9PQ17_ANGAN</name>
<dbReference type="AlphaFoldDB" id="A0A0E9PQ17"/>
<reference evidence="1" key="2">
    <citation type="journal article" date="2015" name="Fish Shellfish Immunol.">
        <title>Early steps in the European eel (Anguilla anguilla)-Vibrio vulnificus interaction in the gills: Role of the RtxA13 toxin.</title>
        <authorList>
            <person name="Callol A."/>
            <person name="Pajuelo D."/>
            <person name="Ebbesson L."/>
            <person name="Teles M."/>
            <person name="MacKenzie S."/>
            <person name="Amaro C."/>
        </authorList>
    </citation>
    <scope>NUCLEOTIDE SEQUENCE</scope>
</reference>
<dbReference type="EMBL" id="GBXM01102215">
    <property type="protein sequence ID" value="JAH06362.1"/>
    <property type="molecule type" value="Transcribed_RNA"/>
</dbReference>
<reference evidence="1" key="1">
    <citation type="submission" date="2014-11" db="EMBL/GenBank/DDBJ databases">
        <authorList>
            <person name="Amaro Gonzalez C."/>
        </authorList>
    </citation>
    <scope>NUCLEOTIDE SEQUENCE</scope>
</reference>
<accession>A0A0E9PQ17</accession>
<sequence>MLNYTNDGIAHVSCYLRVVCFPVLDHLVFHKSKKLLIQFLEVLVDGSHWVRERLKPWHDIHQAASTYRLSKFIHSAQKCFEL</sequence>
<proteinExistence type="predicted"/>